<comment type="caution">
    <text evidence="1">The sequence shown here is derived from an EMBL/GenBank/DDBJ whole genome shotgun (WGS) entry which is preliminary data.</text>
</comment>
<proteinExistence type="predicted"/>
<gene>
    <name evidence="1" type="ORF">HUG17_0452</name>
</gene>
<dbReference type="AlphaFoldDB" id="A0A9D4P754"/>
<reference evidence="1" key="2">
    <citation type="journal article" date="2021" name="World Allergy Organ. J.">
        <title>Chromosome-level assembly of Dermatophagoides farinae genome and transcriptome reveals two novel allergens Der f 37 and Der f 39.</title>
        <authorList>
            <person name="Chen J."/>
            <person name="Cai Z."/>
            <person name="Fan D."/>
            <person name="Hu J."/>
            <person name="Hou Y."/>
            <person name="He Y."/>
            <person name="Zhang Z."/>
            <person name="Zhao Z."/>
            <person name="Gao P."/>
            <person name="Hu W."/>
            <person name="Sun J."/>
            <person name="Li J."/>
            <person name="Ji K."/>
        </authorList>
    </citation>
    <scope>NUCLEOTIDE SEQUENCE</scope>
    <source>
        <strain evidence="1">JKM2019</strain>
    </source>
</reference>
<name>A0A9D4P754_DERFA</name>
<dbReference type="EMBL" id="SDOV01000001">
    <property type="protein sequence ID" value="KAH7644914.1"/>
    <property type="molecule type" value="Genomic_DNA"/>
</dbReference>
<evidence type="ECO:0000313" key="1">
    <source>
        <dbReference type="EMBL" id="KAH7644914.1"/>
    </source>
</evidence>
<protein>
    <submittedName>
        <fullName evidence="1">Uncharacterized protein</fullName>
    </submittedName>
</protein>
<accession>A0A9D4P754</accession>
<dbReference type="Proteomes" id="UP000828236">
    <property type="component" value="Unassembled WGS sequence"/>
</dbReference>
<sequence length="322" mass="37724">MLIFGINLIFGIKFRNCPSFDGQGNTVIEFVNNTVCDSQLCFWPFGPISLFNYNITIKPQRDINAKQIDKIFIMCDSENSWTYTNWFCSSNYNNFACPMKQSKNYTVNDGVYISTTNFKPNTYLDVIQTYIYQENGAPNNVACMQYKAYLYDENECQKSSGQTLLNRLNQTHKQLRSAMLEMSNLFIGLIEQKIKFIELLENQAKTLLKKKRYPFFCPDYIRYSEELEQFKLKLKLENITDISHKIVDKKNLEPLIEYVDKLLQNQDEKLKQMEADASYYIIEFTKNSLKSIDLLNGDLKQAQQMITSTFLLIEELQCLLRN</sequence>
<reference evidence="1" key="1">
    <citation type="submission" date="2020-06" db="EMBL/GenBank/DDBJ databases">
        <authorList>
            <person name="Ji K."/>
            <person name="Li J."/>
        </authorList>
    </citation>
    <scope>NUCLEOTIDE SEQUENCE</scope>
    <source>
        <strain evidence="1">JKM2019</strain>
        <tissue evidence="1">Whole body</tissue>
    </source>
</reference>
<organism evidence="1">
    <name type="scientific">Dermatophagoides farinae</name>
    <name type="common">American house dust mite</name>
    <dbReference type="NCBI Taxonomy" id="6954"/>
    <lineage>
        <taxon>Eukaryota</taxon>
        <taxon>Metazoa</taxon>
        <taxon>Ecdysozoa</taxon>
        <taxon>Arthropoda</taxon>
        <taxon>Chelicerata</taxon>
        <taxon>Arachnida</taxon>
        <taxon>Acari</taxon>
        <taxon>Acariformes</taxon>
        <taxon>Sarcoptiformes</taxon>
        <taxon>Astigmata</taxon>
        <taxon>Psoroptidia</taxon>
        <taxon>Analgoidea</taxon>
        <taxon>Pyroglyphidae</taxon>
        <taxon>Dermatophagoidinae</taxon>
        <taxon>Dermatophagoides</taxon>
    </lineage>
</organism>